<gene>
    <name evidence="1" type="ORF">WG926_09925</name>
</gene>
<name>A0ABU9YIK0_9PROT</name>
<protein>
    <submittedName>
        <fullName evidence="1">Uncharacterized protein</fullName>
    </submittedName>
</protein>
<dbReference type="RefSeq" id="WP_345937233.1">
    <property type="nucleotide sequence ID" value="NZ_JBBKTW010000003.1"/>
</dbReference>
<dbReference type="Proteomes" id="UP001413721">
    <property type="component" value="Unassembled WGS sequence"/>
</dbReference>
<evidence type="ECO:0000313" key="2">
    <source>
        <dbReference type="Proteomes" id="UP001413721"/>
    </source>
</evidence>
<keyword evidence="2" id="KW-1185">Reference proteome</keyword>
<sequence>MPYQPNGEAITISTIGLRLAEAVKQDNRIEVEATGTLDETVSTQQVMRSTVGSALIPFVAGTLVTGQTSGATGMVMMSIPPRRFVAIRPSAGGFVAGEVVSDGTSSFTIDTIAAVVGSNIIAV</sequence>
<proteinExistence type="predicted"/>
<organism evidence="1 2">
    <name type="scientific">Tistrella arctica</name>
    <dbReference type="NCBI Taxonomy" id="3133430"/>
    <lineage>
        <taxon>Bacteria</taxon>
        <taxon>Pseudomonadati</taxon>
        <taxon>Pseudomonadota</taxon>
        <taxon>Alphaproteobacteria</taxon>
        <taxon>Geminicoccales</taxon>
        <taxon>Geminicoccaceae</taxon>
        <taxon>Tistrella</taxon>
    </lineage>
</organism>
<dbReference type="EMBL" id="JBBKTW010000003">
    <property type="protein sequence ID" value="MEN2988619.1"/>
    <property type="molecule type" value="Genomic_DNA"/>
</dbReference>
<reference evidence="1 2" key="1">
    <citation type="submission" date="2024-03" db="EMBL/GenBank/DDBJ databases">
        <title>High-quality draft genome sequencing of Tistrella sp. BH-R2-4.</title>
        <authorList>
            <person name="Dong C."/>
        </authorList>
    </citation>
    <scope>NUCLEOTIDE SEQUENCE [LARGE SCALE GENOMIC DNA]</scope>
    <source>
        <strain evidence="1 2">BH-R2-4</strain>
    </source>
</reference>
<evidence type="ECO:0000313" key="1">
    <source>
        <dbReference type="EMBL" id="MEN2988619.1"/>
    </source>
</evidence>
<accession>A0ABU9YIK0</accession>
<comment type="caution">
    <text evidence="1">The sequence shown here is derived from an EMBL/GenBank/DDBJ whole genome shotgun (WGS) entry which is preliminary data.</text>
</comment>